<dbReference type="GO" id="GO:0005634">
    <property type="term" value="C:nucleus"/>
    <property type="evidence" value="ECO:0007669"/>
    <property type="project" value="TreeGrafter"/>
</dbReference>
<dbReference type="PANTHER" id="PTHR46472">
    <property type="entry name" value="NUCLEOREDOXIN"/>
    <property type="match status" value="1"/>
</dbReference>
<dbReference type="SUPFAM" id="SSF52833">
    <property type="entry name" value="Thioredoxin-like"/>
    <property type="match status" value="1"/>
</dbReference>
<comment type="caution">
    <text evidence="2">The sequence shown here is derived from an EMBL/GenBank/DDBJ whole genome shotgun (WGS) entry which is preliminary data.</text>
</comment>
<dbReference type="PROSITE" id="PS51352">
    <property type="entry name" value="THIOREDOXIN_2"/>
    <property type="match status" value="1"/>
</dbReference>
<dbReference type="GO" id="GO:0031397">
    <property type="term" value="P:negative regulation of protein ubiquitination"/>
    <property type="evidence" value="ECO:0007669"/>
    <property type="project" value="TreeGrafter"/>
</dbReference>
<organism evidence="2 3">
    <name type="scientific">Pinctada imbricata</name>
    <name type="common">Atlantic pearl-oyster</name>
    <name type="synonym">Pinctada martensii</name>
    <dbReference type="NCBI Taxonomy" id="66713"/>
    <lineage>
        <taxon>Eukaryota</taxon>
        <taxon>Metazoa</taxon>
        <taxon>Spiralia</taxon>
        <taxon>Lophotrochozoa</taxon>
        <taxon>Mollusca</taxon>
        <taxon>Bivalvia</taxon>
        <taxon>Autobranchia</taxon>
        <taxon>Pteriomorphia</taxon>
        <taxon>Pterioida</taxon>
        <taxon>Pterioidea</taxon>
        <taxon>Pteriidae</taxon>
        <taxon>Pinctada</taxon>
    </lineage>
</organism>
<dbReference type="Pfam" id="PF13905">
    <property type="entry name" value="Thioredoxin_8"/>
    <property type="match status" value="1"/>
</dbReference>
<protein>
    <recommendedName>
        <fullName evidence="1">Thioredoxin domain-containing protein</fullName>
    </recommendedName>
</protein>
<evidence type="ECO:0000259" key="1">
    <source>
        <dbReference type="PROSITE" id="PS51352"/>
    </source>
</evidence>
<feature type="domain" description="Thioredoxin" evidence="1">
    <location>
        <begin position="2"/>
        <end position="134"/>
    </location>
</feature>
<dbReference type="AlphaFoldDB" id="A0AA89C1N9"/>
<dbReference type="InterPro" id="IPR036249">
    <property type="entry name" value="Thioredoxin-like_sf"/>
</dbReference>
<sequence length="161" mass="18708">MTAIADTLNREEVIGKNGSVKLTEACSGKYIGLYFSGVWCPPCRDFTCSLKRFYENFHDKIEIIFISWDYDVEDFNDYYEDMPWLALPYSDRETKERLCRQYDVIGTPRLVILRDDGSIVSLNARKQIIADTESVPRQLGIRHCQRQKSSQLDRSPISHSK</sequence>
<reference evidence="2" key="1">
    <citation type="submission" date="2019-08" db="EMBL/GenBank/DDBJ databases">
        <title>The improved chromosome-level genome for the pearl oyster Pinctada fucata martensii using PacBio sequencing and Hi-C.</title>
        <authorList>
            <person name="Zheng Z."/>
        </authorList>
    </citation>
    <scope>NUCLEOTIDE SEQUENCE</scope>
    <source>
        <strain evidence="2">ZZ-2019</strain>
        <tissue evidence="2">Adductor muscle</tissue>
    </source>
</reference>
<dbReference type="Proteomes" id="UP001186944">
    <property type="component" value="Unassembled WGS sequence"/>
</dbReference>
<name>A0AA89C1N9_PINIB</name>
<dbReference type="GO" id="GO:0030178">
    <property type="term" value="P:negative regulation of Wnt signaling pathway"/>
    <property type="evidence" value="ECO:0007669"/>
    <property type="project" value="TreeGrafter"/>
</dbReference>
<dbReference type="InterPro" id="IPR012336">
    <property type="entry name" value="Thioredoxin-like_fold"/>
</dbReference>
<dbReference type="Gene3D" id="3.40.30.10">
    <property type="entry name" value="Glutaredoxin"/>
    <property type="match status" value="1"/>
</dbReference>
<dbReference type="InterPro" id="IPR013766">
    <property type="entry name" value="Thioredoxin_domain"/>
</dbReference>
<gene>
    <name evidence="2" type="ORF">FSP39_016277</name>
</gene>
<dbReference type="PANTHER" id="PTHR46472:SF1">
    <property type="entry name" value="NUCLEOREDOXIN"/>
    <property type="match status" value="1"/>
</dbReference>
<dbReference type="EMBL" id="VSWD01000010">
    <property type="protein sequence ID" value="KAK3090987.1"/>
    <property type="molecule type" value="Genomic_DNA"/>
</dbReference>
<keyword evidence="3" id="KW-1185">Reference proteome</keyword>
<proteinExistence type="predicted"/>
<accession>A0AA89C1N9</accession>
<dbReference type="GO" id="GO:0004791">
    <property type="term" value="F:thioredoxin-disulfide reductase (NADPH) activity"/>
    <property type="evidence" value="ECO:0007669"/>
    <property type="project" value="TreeGrafter"/>
</dbReference>
<evidence type="ECO:0000313" key="2">
    <source>
        <dbReference type="EMBL" id="KAK3090987.1"/>
    </source>
</evidence>
<evidence type="ECO:0000313" key="3">
    <source>
        <dbReference type="Proteomes" id="UP001186944"/>
    </source>
</evidence>